<keyword evidence="2" id="KW-1185">Reference proteome</keyword>
<proteinExistence type="predicted"/>
<dbReference type="Proteomes" id="UP001187682">
    <property type="component" value="Unassembled WGS sequence"/>
</dbReference>
<comment type="caution">
    <text evidence="1">The sequence shown here is derived from an EMBL/GenBank/DDBJ whole genome shotgun (WGS) entry which is preliminary data.</text>
</comment>
<reference evidence="1" key="1">
    <citation type="submission" date="2018-03" db="EMBL/GenBank/DDBJ databases">
        <authorList>
            <person name="Guldener U."/>
        </authorList>
    </citation>
    <scope>NUCLEOTIDE SEQUENCE</scope>
</reference>
<organism evidence="1 2">
    <name type="scientific">Cephalotrichum gorgonifer</name>
    <dbReference type="NCBI Taxonomy" id="2041049"/>
    <lineage>
        <taxon>Eukaryota</taxon>
        <taxon>Fungi</taxon>
        <taxon>Dikarya</taxon>
        <taxon>Ascomycota</taxon>
        <taxon>Pezizomycotina</taxon>
        <taxon>Sordariomycetes</taxon>
        <taxon>Hypocreomycetidae</taxon>
        <taxon>Microascales</taxon>
        <taxon>Microascaceae</taxon>
        <taxon>Cephalotrichum</taxon>
    </lineage>
</organism>
<evidence type="ECO:0000313" key="1">
    <source>
        <dbReference type="EMBL" id="SPO06724.1"/>
    </source>
</evidence>
<evidence type="ECO:0000313" key="2">
    <source>
        <dbReference type="Proteomes" id="UP001187682"/>
    </source>
</evidence>
<dbReference type="EMBL" id="ONZQ02000016">
    <property type="protein sequence ID" value="SPO06724.1"/>
    <property type="molecule type" value="Genomic_DNA"/>
</dbReference>
<dbReference type="AlphaFoldDB" id="A0AAE8N791"/>
<protein>
    <submittedName>
        <fullName evidence="1">Uncharacterized protein</fullName>
    </submittedName>
</protein>
<sequence>MTACEESFDGADRMAWRRSLWAAVQAKGIMTIRH</sequence>
<accession>A0AAE8N791</accession>
<gene>
    <name evidence="1" type="ORF">DNG_09418</name>
</gene>
<name>A0AAE8N791_9PEZI</name>